<dbReference type="OrthoDB" id="1427740at2"/>
<accession>A0A1M6BHT0</accession>
<gene>
    <name evidence="1" type="ORF">SAMN04487911_102207</name>
</gene>
<keyword evidence="2" id="KW-1185">Reference proteome</keyword>
<name>A0A1M6BHT0_9FLAO</name>
<evidence type="ECO:0000313" key="1">
    <source>
        <dbReference type="EMBL" id="SHI48269.1"/>
    </source>
</evidence>
<proteinExistence type="predicted"/>
<protein>
    <submittedName>
        <fullName evidence="1">Uncharacterized protein</fullName>
    </submittedName>
</protein>
<sequence>MKITVIILSTITVLFSAFKTTKACEYAGSNLGFIQTQTEKAIQAQDINLSKYYAYKALNAITKSAPQLTDCGCEFAIDLVKESANNLKNATKTSSLESARILLNKALENIHSSVEALSQHDAHDSQFSNDVIALNTISSMEENKAKKMPDRKLIEAKIDLSLLRFKESMERVLIHVDCKEARAFAENIFKICEEQLLLPNITESKKYYNLETQKIAAKALEQLRNCAKD</sequence>
<reference evidence="1 2" key="1">
    <citation type="submission" date="2016-11" db="EMBL/GenBank/DDBJ databases">
        <authorList>
            <person name="Jaros S."/>
            <person name="Januszkiewicz K."/>
            <person name="Wedrychowicz H."/>
        </authorList>
    </citation>
    <scope>NUCLEOTIDE SEQUENCE [LARGE SCALE GENOMIC DNA]</scope>
    <source>
        <strain evidence="1 2">CGMCC 1.8863</strain>
    </source>
</reference>
<dbReference type="RefSeq" id="WP_072763018.1">
    <property type="nucleotide sequence ID" value="NZ_FQYX01000002.1"/>
</dbReference>
<organism evidence="1 2">
    <name type="scientific">Arenibacter nanhaiticus</name>
    <dbReference type="NCBI Taxonomy" id="558155"/>
    <lineage>
        <taxon>Bacteria</taxon>
        <taxon>Pseudomonadati</taxon>
        <taxon>Bacteroidota</taxon>
        <taxon>Flavobacteriia</taxon>
        <taxon>Flavobacteriales</taxon>
        <taxon>Flavobacteriaceae</taxon>
        <taxon>Arenibacter</taxon>
    </lineage>
</organism>
<evidence type="ECO:0000313" key="2">
    <source>
        <dbReference type="Proteomes" id="UP000184231"/>
    </source>
</evidence>
<dbReference type="EMBL" id="FQYX01000002">
    <property type="protein sequence ID" value="SHI48269.1"/>
    <property type="molecule type" value="Genomic_DNA"/>
</dbReference>
<dbReference type="STRING" id="558155.SAMN04487911_102207"/>
<dbReference type="AlphaFoldDB" id="A0A1M6BHT0"/>
<dbReference type="Proteomes" id="UP000184231">
    <property type="component" value="Unassembled WGS sequence"/>
</dbReference>